<organism evidence="2 3">
    <name type="scientific">Escherichia coli</name>
    <dbReference type="NCBI Taxonomy" id="562"/>
    <lineage>
        <taxon>Bacteria</taxon>
        <taxon>Pseudomonadati</taxon>
        <taxon>Pseudomonadota</taxon>
        <taxon>Gammaproteobacteria</taxon>
        <taxon>Enterobacterales</taxon>
        <taxon>Enterobacteriaceae</taxon>
        <taxon>Escherichia</taxon>
    </lineage>
</organism>
<protein>
    <submittedName>
        <fullName evidence="2">Uncharacterized protein</fullName>
    </submittedName>
</protein>
<dbReference type="Pfam" id="PF14305">
    <property type="entry name" value="ATPgrasp_TupA"/>
    <property type="match status" value="1"/>
</dbReference>
<dbReference type="EMBL" id="AATCLQ010000005">
    <property type="protein sequence ID" value="EFJ6480962.1"/>
    <property type="molecule type" value="Genomic_DNA"/>
</dbReference>
<sequence>MFSLSNFLSNLKAILLPESLYLKNIFVKHTGYKLNLQNPQTLNEKLQWMKLNYRKDILTICADKLAVRDYISSTIGDDYLVPLVFSTEEPEDLRRFTFPDYPVIIKANHDSGGYHIVRDKNNLKIDKIITDAKKWLNKNHFLKTKEWQYKNIKPKIIIERLLLDSNGKIPNDIKFSCINGKVEIVHVDSNKEIKHLRNNYTRNFEPLAINWPEEYQRNSYIKMPDNFVKARELAERLAEPFPFVRVDFYLIGDKIYFGELTFHPTSGFGRFQPQYYDYKFGSRLKLPNVNWNKK</sequence>
<dbReference type="SUPFAM" id="SSF56059">
    <property type="entry name" value="Glutathione synthetase ATP-binding domain-like"/>
    <property type="match status" value="1"/>
</dbReference>
<evidence type="ECO:0000313" key="1">
    <source>
        <dbReference type="EMBL" id="EFJ6480962.1"/>
    </source>
</evidence>
<dbReference type="RefSeq" id="WP_001764657.1">
    <property type="nucleotide sequence ID" value="NZ_BFXL01000040.1"/>
</dbReference>
<comment type="caution">
    <text evidence="2">The sequence shown here is derived from an EMBL/GenBank/DDBJ whole genome shotgun (WGS) entry which is preliminary data.</text>
</comment>
<dbReference type="Proteomes" id="UP000555763">
    <property type="component" value="Unassembled WGS sequence"/>
</dbReference>
<name>A0A827KE61_ECOLX</name>
<evidence type="ECO:0000313" key="3">
    <source>
        <dbReference type="Proteomes" id="UP000555763"/>
    </source>
</evidence>
<reference evidence="1" key="1">
    <citation type="submission" date="2020-02" db="EMBL/GenBank/DDBJ databases">
        <authorList>
            <person name="Ashton P.M."/>
            <person name="Dallman T."/>
            <person name="Nair S."/>
            <person name="De Pinna E."/>
            <person name="Peters T."/>
            <person name="Grant K."/>
        </authorList>
    </citation>
    <scope>NUCLEOTIDE SEQUENCE</scope>
    <source>
        <strain evidence="1">93335</strain>
    </source>
</reference>
<reference evidence="2 3" key="2">
    <citation type="submission" date="2020-02" db="EMBL/GenBank/DDBJ databases">
        <authorList>
            <consortium name="PulseNet: The National Subtyping Network for Foodborne Disease Surveillance"/>
            <person name="Tarr C.L."/>
            <person name="Trees E."/>
            <person name="Katz L.S."/>
            <person name="Carleton-Romer H.A."/>
            <person name="Stroika S."/>
            <person name="Kucerova Z."/>
            <person name="Roache K.F."/>
            <person name="Sabol A.L."/>
            <person name="Besser J."/>
            <person name="Gerner-Smidt P."/>
        </authorList>
    </citation>
    <scope>NUCLEOTIDE SEQUENCE [LARGE SCALE GENOMIC DNA]</scope>
    <source>
        <strain evidence="2 3">PNUSAE002719</strain>
    </source>
</reference>
<proteinExistence type="predicted"/>
<dbReference type="AlphaFoldDB" id="A0A827KE61"/>
<accession>A0A827KE61</accession>
<evidence type="ECO:0000313" key="2">
    <source>
        <dbReference type="EMBL" id="EFM8155466.1"/>
    </source>
</evidence>
<dbReference type="Proteomes" id="UP000711811">
    <property type="component" value="Unassembled WGS sequence"/>
</dbReference>
<dbReference type="InterPro" id="IPR029465">
    <property type="entry name" value="ATPgrasp_TupA"/>
</dbReference>
<gene>
    <name evidence="1" type="ORF">A2J79_001299</name>
    <name evidence="2" type="ORF">A5U30_003117</name>
</gene>
<dbReference type="EMBL" id="AATLZG010000021">
    <property type="protein sequence ID" value="EFM8155466.1"/>
    <property type="molecule type" value="Genomic_DNA"/>
</dbReference>